<dbReference type="Pfam" id="PF02660">
    <property type="entry name" value="G3P_acyltransf"/>
    <property type="match status" value="1"/>
</dbReference>
<proteinExistence type="inferred from homology"/>
<dbReference type="Proteomes" id="UP000623250">
    <property type="component" value="Unassembled WGS sequence"/>
</dbReference>
<dbReference type="GO" id="GO:0005886">
    <property type="term" value="C:plasma membrane"/>
    <property type="evidence" value="ECO:0007669"/>
    <property type="project" value="UniProtKB-SubCell"/>
</dbReference>
<gene>
    <name evidence="10 11" type="primary">plsY</name>
    <name evidence="11" type="ORF">JDN41_09440</name>
</gene>
<keyword evidence="5 10" id="KW-1133">Transmembrane helix</keyword>
<evidence type="ECO:0000256" key="8">
    <source>
        <dbReference type="ARBA" id="ARBA00023209"/>
    </source>
</evidence>
<comment type="catalytic activity">
    <reaction evidence="10">
        <text>an acyl phosphate + sn-glycerol 3-phosphate = a 1-acyl-sn-glycero-3-phosphate + phosphate</text>
        <dbReference type="Rhea" id="RHEA:34075"/>
        <dbReference type="ChEBI" id="CHEBI:43474"/>
        <dbReference type="ChEBI" id="CHEBI:57597"/>
        <dbReference type="ChEBI" id="CHEBI:57970"/>
        <dbReference type="ChEBI" id="CHEBI:59918"/>
        <dbReference type="EC" id="2.3.1.275"/>
    </reaction>
</comment>
<feature type="transmembrane region" description="Helical" evidence="10">
    <location>
        <begin position="99"/>
        <end position="118"/>
    </location>
</feature>
<organism evidence="11 12">
    <name type="scientific">Rhodomicrobium udaipurense</name>
    <dbReference type="NCBI Taxonomy" id="1202716"/>
    <lineage>
        <taxon>Bacteria</taxon>
        <taxon>Pseudomonadati</taxon>
        <taxon>Pseudomonadota</taxon>
        <taxon>Alphaproteobacteria</taxon>
        <taxon>Hyphomicrobiales</taxon>
        <taxon>Hyphomicrobiaceae</taxon>
        <taxon>Rhodomicrobium</taxon>
    </lineage>
</organism>
<reference evidence="11 12" key="1">
    <citation type="submission" date="2020-12" db="EMBL/GenBank/DDBJ databases">
        <title>Revised draft genomes of Rhodomicrobium vannielii ATCC 17100 and Rhodomicrobium udaipurense JA643.</title>
        <authorList>
            <person name="Conners E.M."/>
            <person name="Davenport E.J."/>
            <person name="Bose A."/>
        </authorList>
    </citation>
    <scope>NUCLEOTIDE SEQUENCE [LARGE SCALE GENOMIC DNA]</scope>
    <source>
        <strain evidence="11 12">JA643</strain>
    </source>
</reference>
<comment type="subunit">
    <text evidence="10">Probably interacts with PlsX.</text>
</comment>
<keyword evidence="11" id="KW-0012">Acyltransferase</keyword>
<dbReference type="AlphaFoldDB" id="A0A8I1GF18"/>
<evidence type="ECO:0000256" key="6">
    <source>
        <dbReference type="ARBA" id="ARBA00023098"/>
    </source>
</evidence>
<keyword evidence="2 10" id="KW-0444">Lipid biosynthesis</keyword>
<evidence type="ECO:0000313" key="11">
    <source>
        <dbReference type="EMBL" id="MBJ7543784.1"/>
    </source>
</evidence>
<dbReference type="InterPro" id="IPR003811">
    <property type="entry name" value="G3P_acylTferase_PlsY"/>
</dbReference>
<keyword evidence="7 10" id="KW-0472">Membrane</keyword>
<evidence type="ECO:0000256" key="1">
    <source>
        <dbReference type="ARBA" id="ARBA00022475"/>
    </source>
</evidence>
<dbReference type="NCBIfam" id="TIGR00023">
    <property type="entry name" value="glycerol-3-phosphate 1-O-acyltransferase PlsY"/>
    <property type="match status" value="1"/>
</dbReference>
<evidence type="ECO:0000256" key="9">
    <source>
        <dbReference type="ARBA" id="ARBA00023264"/>
    </source>
</evidence>
<dbReference type="GO" id="GO:0008654">
    <property type="term" value="P:phospholipid biosynthetic process"/>
    <property type="evidence" value="ECO:0007669"/>
    <property type="project" value="UniProtKB-UniRule"/>
</dbReference>
<feature type="transmembrane region" description="Helical" evidence="10">
    <location>
        <begin position="169"/>
        <end position="191"/>
    </location>
</feature>
<evidence type="ECO:0000256" key="10">
    <source>
        <dbReference type="HAMAP-Rule" id="MF_01043"/>
    </source>
</evidence>
<evidence type="ECO:0000256" key="2">
    <source>
        <dbReference type="ARBA" id="ARBA00022516"/>
    </source>
</evidence>
<dbReference type="PANTHER" id="PTHR30309:SF0">
    <property type="entry name" value="GLYCEROL-3-PHOSPHATE ACYLTRANSFERASE-RELATED"/>
    <property type="match status" value="1"/>
</dbReference>
<accession>A0A8I1GF18</accession>
<comment type="caution">
    <text evidence="11">The sequence shown here is derived from an EMBL/GenBank/DDBJ whole genome shotgun (WGS) entry which is preliminary data.</text>
</comment>
<comment type="similarity">
    <text evidence="10">Belongs to the PlsY family.</text>
</comment>
<keyword evidence="6 10" id="KW-0443">Lipid metabolism</keyword>
<comment type="subcellular location">
    <subcellularLocation>
        <location evidence="10">Cell membrane</location>
        <topology evidence="10">Multi-pass membrane protein</topology>
    </subcellularLocation>
</comment>
<keyword evidence="3 10" id="KW-0808">Transferase</keyword>
<evidence type="ECO:0000256" key="3">
    <source>
        <dbReference type="ARBA" id="ARBA00022679"/>
    </source>
</evidence>
<comment type="function">
    <text evidence="10">Catalyzes the transfer of an acyl group from acyl-phosphate (acyl-PO(4)) to glycerol-3-phosphate (G3P) to form lysophosphatidic acid (LPA). This enzyme utilizes acyl-phosphate as fatty acyl donor, but not acyl-CoA or acyl-ACP.</text>
</comment>
<keyword evidence="4 10" id="KW-0812">Transmembrane</keyword>
<evidence type="ECO:0000256" key="5">
    <source>
        <dbReference type="ARBA" id="ARBA00022989"/>
    </source>
</evidence>
<keyword evidence="12" id="KW-1185">Reference proteome</keyword>
<name>A0A8I1GF18_9HYPH</name>
<dbReference type="GO" id="GO:0043772">
    <property type="term" value="F:acyl-phosphate glycerol-3-phosphate acyltransferase activity"/>
    <property type="evidence" value="ECO:0007669"/>
    <property type="project" value="UniProtKB-UniRule"/>
</dbReference>
<feature type="transmembrane region" description="Helical" evidence="10">
    <location>
        <begin position="20"/>
        <end position="41"/>
    </location>
</feature>
<evidence type="ECO:0000313" key="12">
    <source>
        <dbReference type="Proteomes" id="UP000623250"/>
    </source>
</evidence>
<feature type="transmembrane region" description="Helical" evidence="10">
    <location>
        <begin position="125"/>
        <end position="149"/>
    </location>
</feature>
<dbReference type="EC" id="2.3.1.275" evidence="10"/>
<dbReference type="UniPathway" id="UPA00085"/>
<dbReference type="HAMAP" id="MF_01043">
    <property type="entry name" value="PlsY"/>
    <property type="match status" value="1"/>
</dbReference>
<dbReference type="RefSeq" id="WP_199502394.1">
    <property type="nucleotide sequence ID" value="NZ_JAEMUK010000017.1"/>
</dbReference>
<keyword evidence="8 10" id="KW-0594">Phospholipid biosynthesis</keyword>
<protein>
    <recommendedName>
        <fullName evidence="10">Glycerol-3-phosphate acyltransferase</fullName>
    </recommendedName>
    <alternativeName>
        <fullName evidence="10">Acyl-PO4 G3P acyltransferase</fullName>
    </alternativeName>
    <alternativeName>
        <fullName evidence="10">Acyl-phosphate--glycerol-3-phosphate acyltransferase</fullName>
    </alternativeName>
    <alternativeName>
        <fullName evidence="10">G3P acyltransferase</fullName>
        <shortName evidence="10">GPAT</shortName>
        <ecNumber evidence="10">2.3.1.275</ecNumber>
    </alternativeName>
    <alternativeName>
        <fullName evidence="10">Lysophosphatidic acid synthase</fullName>
        <shortName evidence="10">LPA synthase</shortName>
    </alternativeName>
</protein>
<dbReference type="PANTHER" id="PTHR30309">
    <property type="entry name" value="INNER MEMBRANE PROTEIN YGIH"/>
    <property type="match status" value="1"/>
</dbReference>
<keyword evidence="1 10" id="KW-1003">Cell membrane</keyword>
<dbReference type="SMART" id="SM01207">
    <property type="entry name" value="G3P_acyltransf"/>
    <property type="match status" value="1"/>
</dbReference>
<sequence>MALNEQDLWFAVFLGANIWVVWGAALLAGYLCGSIPFGYLFSRMAGLGDIRTIGSGNIGATNVLRTGNKGLAAATLIFDAAKGFVPVLLARQYLGMEAAMAVAVGAFLGHLFPVWLGFKGGKGVATYIGVITALYWPAGAFFCALWLIIALVTRYSSLSALIAAAATPFFVLAMTSVPLFIFLLALSAVLIQRHHQNIRKLIDGHESKIGQKAAPAKGA</sequence>
<evidence type="ECO:0000256" key="7">
    <source>
        <dbReference type="ARBA" id="ARBA00023136"/>
    </source>
</evidence>
<dbReference type="EMBL" id="JAEMUK010000017">
    <property type="protein sequence ID" value="MBJ7543784.1"/>
    <property type="molecule type" value="Genomic_DNA"/>
</dbReference>
<comment type="pathway">
    <text evidence="10">Lipid metabolism; phospholipid metabolism.</text>
</comment>
<keyword evidence="9 10" id="KW-1208">Phospholipid metabolism</keyword>
<feature type="transmembrane region" description="Helical" evidence="10">
    <location>
        <begin position="71"/>
        <end position="93"/>
    </location>
</feature>
<evidence type="ECO:0000256" key="4">
    <source>
        <dbReference type="ARBA" id="ARBA00022692"/>
    </source>
</evidence>